<dbReference type="Pfam" id="PF19114">
    <property type="entry name" value="EsV_1_7_cys"/>
    <property type="match status" value="5"/>
</dbReference>
<proteinExistence type="predicted"/>
<protein>
    <submittedName>
        <fullName evidence="2">Uncharacterized protein</fullName>
    </submittedName>
</protein>
<evidence type="ECO:0000256" key="1">
    <source>
        <dbReference type="SAM" id="MobiDB-lite"/>
    </source>
</evidence>
<dbReference type="OrthoDB" id="2441233at2759"/>
<name>A0A1Y1IQR3_KLENI</name>
<keyword evidence="3" id="KW-1185">Reference proteome</keyword>
<dbReference type="AlphaFoldDB" id="A0A1Y1IQR3"/>
<dbReference type="InterPro" id="IPR043822">
    <property type="entry name" value="EsV_1_7_cys"/>
</dbReference>
<gene>
    <name evidence="2" type="ORF">KFL_013520010</name>
</gene>
<feature type="region of interest" description="Disordered" evidence="1">
    <location>
        <begin position="186"/>
        <end position="217"/>
    </location>
</feature>
<dbReference type="EMBL" id="DF238301">
    <property type="protein sequence ID" value="GAQ93190.1"/>
    <property type="molecule type" value="Genomic_DNA"/>
</dbReference>
<evidence type="ECO:0000313" key="2">
    <source>
        <dbReference type="EMBL" id="GAQ93190.1"/>
    </source>
</evidence>
<sequence>MKDLAVYPMAAHPPASSEMPWNQFSIYDESDTVFFEEMDTGLSDLVFPTPLATSLGPAKSEVTSAPPHRNPSPVLDECRRRLVSSCTGPFATSGGLISYASEDVLGFRQTADFGQGPMGCTRQIMTTPHTMLTRKMNSVNTIAHVSTMNEMLKPHTSFQGCSSHLANYKKDTKHHGEMASALQLVAGKTRPRSQHRGLSTVRKTRQPSARHAHMLSSGCRRARAAALAVADDARGKRLALEREALSLIPSSDITTRRCMHPGCARRSCSGFILGVKDGDAGGTCYERDKSPMRPLNQAEDGTKMPRCRHLGCKLQPQYGDIGLDRKKTCCHNHSLPGMKDLRGGPKCQGADGCCAKRPSYGIRGVTRPTRCGAHKEPGMEDLISARCNFPCCGIVASYGVQAPGSDVIRRTCCKAHHTPEMTCGTRGPVCMAPAGCETRPSYGWPDKIDGEHPARPERCKKHSLFQMVYMGSAARAKKKRVLETAK</sequence>
<dbReference type="Proteomes" id="UP000054558">
    <property type="component" value="Unassembled WGS sequence"/>
</dbReference>
<feature type="compositionally biased region" description="Basic residues" evidence="1">
    <location>
        <begin position="202"/>
        <end position="213"/>
    </location>
</feature>
<accession>A0A1Y1IQR3</accession>
<dbReference type="SMART" id="SM01425">
    <property type="entry name" value="EsV_1_7"/>
    <property type="match status" value="5"/>
</dbReference>
<evidence type="ECO:0000313" key="3">
    <source>
        <dbReference type="Proteomes" id="UP000054558"/>
    </source>
</evidence>
<organism evidence="2 3">
    <name type="scientific">Klebsormidium nitens</name>
    <name type="common">Green alga</name>
    <name type="synonym">Ulothrix nitens</name>
    <dbReference type="NCBI Taxonomy" id="105231"/>
    <lineage>
        <taxon>Eukaryota</taxon>
        <taxon>Viridiplantae</taxon>
        <taxon>Streptophyta</taxon>
        <taxon>Klebsormidiophyceae</taxon>
        <taxon>Klebsormidiales</taxon>
        <taxon>Klebsormidiaceae</taxon>
        <taxon>Klebsormidium</taxon>
    </lineage>
</organism>
<reference evidence="2 3" key="1">
    <citation type="journal article" date="2014" name="Nat. Commun.">
        <title>Klebsormidium flaccidum genome reveals primary factors for plant terrestrial adaptation.</title>
        <authorList>
            <person name="Hori K."/>
            <person name="Maruyama F."/>
            <person name="Fujisawa T."/>
            <person name="Togashi T."/>
            <person name="Yamamoto N."/>
            <person name="Seo M."/>
            <person name="Sato S."/>
            <person name="Yamada T."/>
            <person name="Mori H."/>
            <person name="Tajima N."/>
            <person name="Moriyama T."/>
            <person name="Ikeuchi M."/>
            <person name="Watanabe M."/>
            <person name="Wada H."/>
            <person name="Kobayashi K."/>
            <person name="Saito M."/>
            <person name="Masuda T."/>
            <person name="Sasaki-Sekimoto Y."/>
            <person name="Mashiguchi K."/>
            <person name="Awai K."/>
            <person name="Shimojima M."/>
            <person name="Masuda S."/>
            <person name="Iwai M."/>
            <person name="Nobusawa T."/>
            <person name="Narise T."/>
            <person name="Kondo S."/>
            <person name="Saito H."/>
            <person name="Sato R."/>
            <person name="Murakawa M."/>
            <person name="Ihara Y."/>
            <person name="Oshima-Yamada Y."/>
            <person name="Ohtaka K."/>
            <person name="Satoh M."/>
            <person name="Sonobe K."/>
            <person name="Ishii M."/>
            <person name="Ohtani R."/>
            <person name="Kanamori-Sato M."/>
            <person name="Honoki R."/>
            <person name="Miyazaki D."/>
            <person name="Mochizuki H."/>
            <person name="Umetsu J."/>
            <person name="Higashi K."/>
            <person name="Shibata D."/>
            <person name="Kamiya Y."/>
            <person name="Sato N."/>
            <person name="Nakamura Y."/>
            <person name="Tabata S."/>
            <person name="Ida S."/>
            <person name="Kurokawa K."/>
            <person name="Ohta H."/>
        </authorList>
    </citation>
    <scope>NUCLEOTIDE SEQUENCE [LARGE SCALE GENOMIC DNA]</scope>
    <source>
        <strain evidence="2 3">NIES-2285</strain>
    </source>
</reference>